<evidence type="ECO:0000313" key="11">
    <source>
        <dbReference type="Proteomes" id="UP001208912"/>
    </source>
</evidence>
<dbReference type="InterPro" id="IPR000014">
    <property type="entry name" value="PAS"/>
</dbReference>
<proteinExistence type="predicted"/>
<comment type="catalytic activity">
    <reaction evidence="1">
        <text>ATP + protein L-histidine = ADP + protein N-phospho-L-histidine.</text>
        <dbReference type="EC" id="2.7.13.3"/>
    </reaction>
</comment>
<dbReference type="InterPro" id="IPR001610">
    <property type="entry name" value="PAC"/>
</dbReference>
<dbReference type="InterPro" id="IPR035965">
    <property type="entry name" value="PAS-like_dom_sf"/>
</dbReference>
<gene>
    <name evidence="8" type="ORF">ND861_18095</name>
    <name evidence="9" type="ORF">ND862_18080</name>
</gene>
<feature type="domain" description="PAC" evidence="7">
    <location>
        <begin position="223"/>
        <end position="275"/>
    </location>
</feature>
<dbReference type="CDD" id="cd00130">
    <property type="entry name" value="PAS"/>
    <property type="match status" value="3"/>
</dbReference>
<evidence type="ECO:0000313" key="9">
    <source>
        <dbReference type="EMBL" id="MCW7532132.1"/>
    </source>
</evidence>
<dbReference type="SMART" id="SM00086">
    <property type="entry name" value="PAC"/>
    <property type="match status" value="3"/>
</dbReference>
<dbReference type="AlphaFoldDB" id="A0AAW5VQ20"/>
<dbReference type="NCBIfam" id="TIGR00229">
    <property type="entry name" value="sensory_box"/>
    <property type="match status" value="2"/>
</dbReference>
<evidence type="ECO:0000313" key="8">
    <source>
        <dbReference type="EMBL" id="MCW7528274.1"/>
    </source>
</evidence>
<reference evidence="9 11" key="1">
    <citation type="submission" date="2022-06" db="EMBL/GenBank/DDBJ databases">
        <title>Leptospira isolates from biofilms formed at urban environments.</title>
        <authorList>
            <person name="Ribeiro P.S."/>
            <person name="Sousa T."/>
            <person name="Carvalho N."/>
            <person name="Aburjaile F."/>
            <person name="Neves F."/>
            <person name="Oliveira D."/>
            <person name="Blanco L."/>
            <person name="Lima J."/>
            <person name="Costa F."/>
            <person name="Brenig B."/>
            <person name="Soares S."/>
            <person name="Ramos R."/>
            <person name="Goes-Neto A."/>
            <person name="Matiuzzi M."/>
            <person name="Azevedo V."/>
            <person name="Ristow P."/>
        </authorList>
    </citation>
    <scope>NUCLEOTIDE SEQUENCE</scope>
    <source>
        <strain evidence="8 11">VSF19</strain>
        <strain evidence="9">VSF20</strain>
    </source>
</reference>
<feature type="domain" description="PAS" evidence="6">
    <location>
        <begin position="405"/>
        <end position="475"/>
    </location>
</feature>
<dbReference type="InterPro" id="IPR000700">
    <property type="entry name" value="PAS-assoc_C"/>
</dbReference>
<dbReference type="Pfam" id="PF00989">
    <property type="entry name" value="PAS"/>
    <property type="match status" value="1"/>
</dbReference>
<evidence type="ECO:0000313" key="10">
    <source>
        <dbReference type="Proteomes" id="UP001208540"/>
    </source>
</evidence>
<dbReference type="Gene3D" id="2.10.70.100">
    <property type="match status" value="1"/>
</dbReference>
<evidence type="ECO:0000256" key="1">
    <source>
        <dbReference type="ARBA" id="ARBA00000085"/>
    </source>
</evidence>
<dbReference type="SUPFAM" id="SSF47384">
    <property type="entry name" value="Homodimeric domain of signal transducing histidine kinase"/>
    <property type="match status" value="1"/>
</dbReference>
<dbReference type="InterPro" id="IPR036097">
    <property type="entry name" value="HisK_dim/P_sf"/>
</dbReference>
<dbReference type="Pfam" id="PF08447">
    <property type="entry name" value="PAS_3"/>
    <property type="match status" value="2"/>
</dbReference>
<dbReference type="EMBL" id="JAMQPL010000012">
    <property type="protein sequence ID" value="MCW7532132.1"/>
    <property type="molecule type" value="Genomic_DNA"/>
</dbReference>
<dbReference type="Gene3D" id="3.30.450.20">
    <property type="entry name" value="PAS domain"/>
    <property type="match status" value="4"/>
</dbReference>
<keyword evidence="11" id="KW-1185">Reference proteome</keyword>
<dbReference type="Gene3D" id="1.10.287.130">
    <property type="match status" value="1"/>
</dbReference>
<dbReference type="SUPFAM" id="SSF55785">
    <property type="entry name" value="PYP-like sensor domain (PAS domain)"/>
    <property type="match status" value="4"/>
</dbReference>
<dbReference type="InterPro" id="IPR013767">
    <property type="entry name" value="PAS_fold"/>
</dbReference>
<dbReference type="Proteomes" id="UP001208540">
    <property type="component" value="Unassembled WGS sequence"/>
</dbReference>
<accession>A0AAW5VQ20</accession>
<feature type="domain" description="PAC" evidence="7">
    <location>
        <begin position="97"/>
        <end position="149"/>
    </location>
</feature>
<dbReference type="PANTHER" id="PTHR43304">
    <property type="entry name" value="PHYTOCHROME-LIKE PROTEIN CPH1"/>
    <property type="match status" value="1"/>
</dbReference>
<evidence type="ECO:0000259" key="6">
    <source>
        <dbReference type="PROSITE" id="PS50112"/>
    </source>
</evidence>
<dbReference type="InterPro" id="IPR052162">
    <property type="entry name" value="Sensor_kinase/Photoreceptor"/>
</dbReference>
<dbReference type="Proteomes" id="UP001208912">
    <property type="component" value="Unassembled WGS sequence"/>
</dbReference>
<sequence length="609" mass="69208">MKKNKKESLVPPSTVDCMDYKQELILKQMESLGKLGHWEVDFVHQTLHWSEGVFHILELDSSSMPVNLETGYLFVHPEDRELATSHMKEVLEKGISYDLECRLITTTGKVKFVHSRAEVVRNDKNEPEQIVGIFQDVTEQRDAYQKLKLQESRLSTILQSEPECVKVVSPDGILIEMNPAGLEMIEVDHPEDAIGQKIESLIFPADLKFYRTIHQNALKGIKSSARFRIIGMRGTQRWMESTAVPLTNQIGEISSVLSVTRDISEKVINEEKLIRIKRNQEALINGTSDLIWSIDNNFCLVAANRSFLNLLSFLQNATAKEGDSVLVKSAGEGFYLKWKRYYERGLAGESFTSYENFISPITNLEEHREVYFNPIHNAEGQITGLACFSKDISDLMAKRMELVASEKRYRALVENGVDVIAILTAEGKAKYVSPSVTKVLGYSEADVMHMNIFDYLHPDDIPNIRKRLEEVQNIPTGNTLPSHIFRIKHSDGSWRWVESTITNLIEDEAIGGIVDNFHDVTERKTQIDAIQIQNQKLRDIAWTQSHVVRSPLATIMGIIELIRTGSLTKEEEFKTLQYLLESANELDKVIGTIVRKSQEVIPPEFNSNS</sequence>
<comment type="caution">
    <text evidence="9">The sequence shown here is derived from an EMBL/GenBank/DDBJ whole genome shotgun (WGS) entry which is preliminary data.</text>
</comment>
<evidence type="ECO:0000256" key="5">
    <source>
        <dbReference type="ARBA" id="ARBA00022777"/>
    </source>
</evidence>
<keyword evidence="3" id="KW-0597">Phosphoprotein</keyword>
<keyword evidence="5" id="KW-0418">Kinase</keyword>
<dbReference type="InterPro" id="IPR013655">
    <property type="entry name" value="PAS_fold_3"/>
</dbReference>
<dbReference type="PROSITE" id="PS50113">
    <property type="entry name" value="PAC"/>
    <property type="match status" value="2"/>
</dbReference>
<evidence type="ECO:0000256" key="4">
    <source>
        <dbReference type="ARBA" id="ARBA00022679"/>
    </source>
</evidence>
<evidence type="ECO:0000256" key="2">
    <source>
        <dbReference type="ARBA" id="ARBA00012438"/>
    </source>
</evidence>
<keyword evidence="4" id="KW-0808">Transferase</keyword>
<dbReference type="GO" id="GO:0006355">
    <property type="term" value="P:regulation of DNA-templated transcription"/>
    <property type="evidence" value="ECO:0007669"/>
    <property type="project" value="InterPro"/>
</dbReference>
<evidence type="ECO:0000259" key="7">
    <source>
        <dbReference type="PROSITE" id="PS50113"/>
    </source>
</evidence>
<dbReference type="PROSITE" id="PS50112">
    <property type="entry name" value="PAS"/>
    <property type="match status" value="1"/>
</dbReference>
<dbReference type="PANTHER" id="PTHR43304:SF1">
    <property type="entry name" value="PAC DOMAIN-CONTAINING PROTEIN"/>
    <property type="match status" value="1"/>
</dbReference>
<organism evidence="9 10">
    <name type="scientific">Leptospira soteropolitanensis</name>
    <dbReference type="NCBI Taxonomy" id="2950025"/>
    <lineage>
        <taxon>Bacteria</taxon>
        <taxon>Pseudomonadati</taxon>
        <taxon>Spirochaetota</taxon>
        <taxon>Spirochaetia</taxon>
        <taxon>Leptospirales</taxon>
        <taxon>Leptospiraceae</taxon>
        <taxon>Leptospira</taxon>
    </lineage>
</organism>
<dbReference type="EMBL" id="JAMQPM010000012">
    <property type="protein sequence ID" value="MCW7528274.1"/>
    <property type="molecule type" value="Genomic_DNA"/>
</dbReference>
<dbReference type="CDD" id="cd00082">
    <property type="entry name" value="HisKA"/>
    <property type="match status" value="1"/>
</dbReference>
<protein>
    <recommendedName>
        <fullName evidence="2">histidine kinase</fullName>
        <ecNumber evidence="2">2.7.13.3</ecNumber>
    </recommendedName>
</protein>
<dbReference type="SMART" id="SM00091">
    <property type="entry name" value="PAS"/>
    <property type="match status" value="4"/>
</dbReference>
<name>A0AAW5VQ20_9LEPT</name>
<dbReference type="InterPro" id="IPR003661">
    <property type="entry name" value="HisK_dim/P_dom"/>
</dbReference>
<evidence type="ECO:0000256" key="3">
    <source>
        <dbReference type="ARBA" id="ARBA00022553"/>
    </source>
</evidence>
<dbReference type="EC" id="2.7.13.3" evidence="2"/>
<dbReference type="GO" id="GO:0000155">
    <property type="term" value="F:phosphorelay sensor kinase activity"/>
    <property type="evidence" value="ECO:0007669"/>
    <property type="project" value="InterPro"/>
</dbReference>